<dbReference type="CDD" id="cd02440">
    <property type="entry name" value="AdoMet_MTases"/>
    <property type="match status" value="1"/>
</dbReference>
<gene>
    <name evidence="5" type="ORF">F6V30_10620</name>
</gene>
<keyword evidence="1 5" id="KW-0489">Methyltransferase</keyword>
<dbReference type="GO" id="GO:0032259">
    <property type="term" value="P:methylation"/>
    <property type="evidence" value="ECO:0007669"/>
    <property type="project" value="UniProtKB-KW"/>
</dbReference>
<dbReference type="PANTHER" id="PTHR43464">
    <property type="entry name" value="METHYLTRANSFERASE"/>
    <property type="match status" value="1"/>
</dbReference>
<feature type="domain" description="Methyltransferase" evidence="4">
    <location>
        <begin position="44"/>
        <end position="114"/>
    </location>
</feature>
<evidence type="ECO:0000256" key="3">
    <source>
        <dbReference type="ARBA" id="ARBA00022691"/>
    </source>
</evidence>
<keyword evidence="6" id="KW-1185">Reference proteome</keyword>
<comment type="caution">
    <text evidence="5">The sequence shown here is derived from an EMBL/GenBank/DDBJ whole genome shotgun (WGS) entry which is preliminary data.</text>
</comment>
<proteinExistence type="predicted"/>
<dbReference type="GO" id="GO:0008168">
    <property type="term" value="F:methyltransferase activity"/>
    <property type="evidence" value="ECO:0007669"/>
    <property type="project" value="UniProtKB-KW"/>
</dbReference>
<dbReference type="Pfam" id="PF13649">
    <property type="entry name" value="Methyltransf_25"/>
    <property type="match status" value="1"/>
</dbReference>
<reference evidence="5 6" key="1">
    <citation type="journal article" date="2020" name="Microorganisms">
        <title>Description of Three Novel Members in the Family Geobacteraceae, Oryzomonas japonicum gen. nov., sp. nov., Oryzomonas sagensis sp. nov., and Oryzomonas ruber sp. nov.</title>
        <authorList>
            <person name="Xu Z."/>
            <person name="Masuda Y."/>
            <person name="Hayakawa C."/>
            <person name="Ushijima N."/>
            <person name="Kawano K."/>
            <person name="Shiratori Y."/>
            <person name="Senoo K."/>
            <person name="Itoh H."/>
        </authorList>
    </citation>
    <scope>NUCLEOTIDE SEQUENCE [LARGE SCALE GENOMIC DNA]</scope>
    <source>
        <strain evidence="5 6">Red100</strain>
    </source>
</reference>
<dbReference type="RefSeq" id="WP_151156936.1">
    <property type="nucleotide sequence ID" value="NZ_VZRA01000002.1"/>
</dbReference>
<dbReference type="InterPro" id="IPR029063">
    <property type="entry name" value="SAM-dependent_MTases_sf"/>
</dbReference>
<keyword evidence="2" id="KW-0808">Transferase</keyword>
<dbReference type="InterPro" id="IPR041698">
    <property type="entry name" value="Methyltransf_25"/>
</dbReference>
<protein>
    <submittedName>
        <fullName evidence="5">Methyltransferase domain-containing protein</fullName>
    </submittedName>
</protein>
<dbReference type="SUPFAM" id="SSF53335">
    <property type="entry name" value="S-adenosyl-L-methionine-dependent methyltransferases"/>
    <property type="match status" value="1"/>
</dbReference>
<name>A0ABQ6TQI1_9BACT</name>
<evidence type="ECO:0000259" key="4">
    <source>
        <dbReference type="Pfam" id="PF13649"/>
    </source>
</evidence>
<dbReference type="Gene3D" id="3.40.50.150">
    <property type="entry name" value="Vaccinia Virus protein VP39"/>
    <property type="match status" value="1"/>
</dbReference>
<dbReference type="PANTHER" id="PTHR43464:SF19">
    <property type="entry name" value="UBIQUINONE BIOSYNTHESIS O-METHYLTRANSFERASE, MITOCHONDRIAL"/>
    <property type="match status" value="1"/>
</dbReference>
<sequence>METDRIKWNQRFGMEDAYQGGHPSPFLEREIERILRLVPGRRALDLACGEGRNSIFLARHGFRVTGLDISDVGIARGERQARAEGLEIDFRRQDLEGWHIGEEYDLIVNCNFLLRPLIPEEVDALAPGGLLLFDTILESPQLLATHNPDFFLRHGELERIFGAFEGEVLFSVELREGDMPTARVLFRKAG</sequence>
<dbReference type="Proteomes" id="UP000798046">
    <property type="component" value="Unassembled WGS sequence"/>
</dbReference>
<dbReference type="EMBL" id="VZRA01000002">
    <property type="protein sequence ID" value="KAB0670580.1"/>
    <property type="molecule type" value="Genomic_DNA"/>
</dbReference>
<evidence type="ECO:0000256" key="1">
    <source>
        <dbReference type="ARBA" id="ARBA00022603"/>
    </source>
</evidence>
<accession>A0ABQ6TQI1</accession>
<evidence type="ECO:0000313" key="6">
    <source>
        <dbReference type="Proteomes" id="UP000798046"/>
    </source>
</evidence>
<evidence type="ECO:0000256" key="2">
    <source>
        <dbReference type="ARBA" id="ARBA00022679"/>
    </source>
</evidence>
<organism evidence="5 6">
    <name type="scientific">Oryzomonas sagensis</name>
    <dbReference type="NCBI Taxonomy" id="2603857"/>
    <lineage>
        <taxon>Bacteria</taxon>
        <taxon>Pseudomonadati</taxon>
        <taxon>Thermodesulfobacteriota</taxon>
        <taxon>Desulfuromonadia</taxon>
        <taxon>Geobacterales</taxon>
        <taxon>Geobacteraceae</taxon>
        <taxon>Oryzomonas</taxon>
    </lineage>
</organism>
<keyword evidence="3" id="KW-0949">S-adenosyl-L-methionine</keyword>
<evidence type="ECO:0000313" key="5">
    <source>
        <dbReference type="EMBL" id="KAB0670580.1"/>
    </source>
</evidence>